<keyword evidence="2" id="KW-1185">Reference proteome</keyword>
<dbReference type="AlphaFoldDB" id="A0A1H8DM17"/>
<proteinExistence type="predicted"/>
<name>A0A1H8DM17_9FIRM</name>
<accession>A0A1H8DM17</accession>
<dbReference type="STRING" id="474960.SAMN05216180_2681"/>
<dbReference type="EMBL" id="FOCG01000003">
    <property type="protein sequence ID" value="SEN08216.1"/>
    <property type="molecule type" value="Genomic_DNA"/>
</dbReference>
<gene>
    <name evidence="1" type="ORF">SAMN05216180_2681</name>
</gene>
<sequence length="113" mass="12729">MSGLLERIKKAFKVLTGQKSREHAVQIKTDTSNIPVPKNIADVHRFETSPQQYHLQQDTGDLSYAVKRFDESSLPNAASAEYALNALDANSINTMLCDQYRRYANDISVQEVL</sequence>
<organism evidence="1 2">
    <name type="scientific">Hydrogenoanaerobacterium saccharovorans</name>
    <dbReference type="NCBI Taxonomy" id="474960"/>
    <lineage>
        <taxon>Bacteria</taxon>
        <taxon>Bacillati</taxon>
        <taxon>Bacillota</taxon>
        <taxon>Clostridia</taxon>
        <taxon>Eubacteriales</taxon>
        <taxon>Oscillospiraceae</taxon>
        <taxon>Hydrogenoanaerobacterium</taxon>
    </lineage>
</organism>
<dbReference type="Proteomes" id="UP000199158">
    <property type="component" value="Unassembled WGS sequence"/>
</dbReference>
<reference evidence="1 2" key="1">
    <citation type="submission" date="2016-10" db="EMBL/GenBank/DDBJ databases">
        <authorList>
            <person name="de Groot N.N."/>
        </authorList>
    </citation>
    <scope>NUCLEOTIDE SEQUENCE [LARGE SCALE GENOMIC DNA]</scope>
    <source>
        <strain evidence="1 2">CGMCC 1.5070</strain>
    </source>
</reference>
<evidence type="ECO:0000313" key="1">
    <source>
        <dbReference type="EMBL" id="SEN08216.1"/>
    </source>
</evidence>
<dbReference type="RefSeq" id="WP_092756022.1">
    <property type="nucleotide sequence ID" value="NZ_FOCG01000003.1"/>
</dbReference>
<protein>
    <submittedName>
        <fullName evidence="1">Uncharacterized protein</fullName>
    </submittedName>
</protein>
<evidence type="ECO:0000313" key="2">
    <source>
        <dbReference type="Proteomes" id="UP000199158"/>
    </source>
</evidence>